<sequence length="391" mass="42852">MASSVCYEAWVSLYHRPTEDCVAQILYGDGVKEGTLQQCCTLVKAVLKHAGLFTQLEDPPAQLEDPPAQSEGLLPLLLFDKILHATDPAFDRLEPEASNDRPVFSQLSQCRRDVLDKVAHNAIQSLKRPHANCAQKECLKHLAALSSSSDPGNRVQCNLFSQGHCVLTEENIGSLTWKYASRCDPAITRPQVEGVVLKPDTEGITAALAVIDYSTEWRTLLVHVCLIDLDVRNPVANQSADLKAALWQGEPKPTQLPKDPLSDLVSSFPGSQKIRRCALIQTAAESARRRGLPSSTALQLVSAKCDELCNTLPPQKIPLPCISAEDVLDLSSVSARKPEITRGNNLNLVTIEFPPSLFPLLSKHREELGLMSQQLHGIAINFPRGLPTTRL</sequence>
<proteinExistence type="predicted"/>
<reference evidence="1" key="1">
    <citation type="submission" date="2023-03" db="EMBL/GenBank/DDBJ databases">
        <title>Massive genome expansion in bonnet fungi (Mycena s.s.) driven by repeated elements and novel gene families across ecological guilds.</title>
        <authorList>
            <consortium name="Lawrence Berkeley National Laboratory"/>
            <person name="Harder C.B."/>
            <person name="Miyauchi S."/>
            <person name="Viragh M."/>
            <person name="Kuo A."/>
            <person name="Thoen E."/>
            <person name="Andreopoulos B."/>
            <person name="Lu D."/>
            <person name="Skrede I."/>
            <person name="Drula E."/>
            <person name="Henrissat B."/>
            <person name="Morin E."/>
            <person name="Kohler A."/>
            <person name="Barry K."/>
            <person name="LaButti K."/>
            <person name="Morin E."/>
            <person name="Salamov A."/>
            <person name="Lipzen A."/>
            <person name="Mereny Z."/>
            <person name="Hegedus B."/>
            <person name="Baldrian P."/>
            <person name="Stursova M."/>
            <person name="Weitz H."/>
            <person name="Taylor A."/>
            <person name="Grigoriev I.V."/>
            <person name="Nagy L.G."/>
            <person name="Martin F."/>
            <person name="Kauserud H."/>
        </authorList>
    </citation>
    <scope>NUCLEOTIDE SEQUENCE</scope>
    <source>
        <strain evidence="1">CBHHK182m</strain>
    </source>
</reference>
<keyword evidence="2" id="KW-1185">Reference proteome</keyword>
<protein>
    <submittedName>
        <fullName evidence="1">Uncharacterized protein</fullName>
    </submittedName>
</protein>
<organism evidence="1 2">
    <name type="scientific">Mycena metata</name>
    <dbReference type="NCBI Taxonomy" id="1033252"/>
    <lineage>
        <taxon>Eukaryota</taxon>
        <taxon>Fungi</taxon>
        <taxon>Dikarya</taxon>
        <taxon>Basidiomycota</taxon>
        <taxon>Agaricomycotina</taxon>
        <taxon>Agaricomycetes</taxon>
        <taxon>Agaricomycetidae</taxon>
        <taxon>Agaricales</taxon>
        <taxon>Marasmiineae</taxon>
        <taxon>Mycenaceae</taxon>
        <taxon>Mycena</taxon>
    </lineage>
</organism>
<dbReference type="AlphaFoldDB" id="A0AAD7MDQ6"/>
<name>A0AAD7MDQ6_9AGAR</name>
<comment type="caution">
    <text evidence="1">The sequence shown here is derived from an EMBL/GenBank/DDBJ whole genome shotgun (WGS) entry which is preliminary data.</text>
</comment>
<evidence type="ECO:0000313" key="1">
    <source>
        <dbReference type="EMBL" id="KAJ7712318.1"/>
    </source>
</evidence>
<evidence type="ECO:0000313" key="2">
    <source>
        <dbReference type="Proteomes" id="UP001215598"/>
    </source>
</evidence>
<dbReference type="EMBL" id="JARKIB010000369">
    <property type="protein sequence ID" value="KAJ7712318.1"/>
    <property type="molecule type" value="Genomic_DNA"/>
</dbReference>
<dbReference type="Proteomes" id="UP001215598">
    <property type="component" value="Unassembled WGS sequence"/>
</dbReference>
<gene>
    <name evidence="1" type="ORF">B0H16DRAFT_1479510</name>
</gene>
<accession>A0AAD7MDQ6</accession>